<keyword evidence="3" id="KW-1185">Reference proteome</keyword>
<organism evidence="3 4">
    <name type="scientific">Heligmosomoides polygyrus</name>
    <name type="common">Parasitic roundworm</name>
    <dbReference type="NCBI Taxonomy" id="6339"/>
    <lineage>
        <taxon>Eukaryota</taxon>
        <taxon>Metazoa</taxon>
        <taxon>Ecdysozoa</taxon>
        <taxon>Nematoda</taxon>
        <taxon>Chromadorea</taxon>
        <taxon>Rhabditida</taxon>
        <taxon>Rhabditina</taxon>
        <taxon>Rhabditomorpha</taxon>
        <taxon>Strongyloidea</taxon>
        <taxon>Heligmosomidae</taxon>
        <taxon>Heligmosomoides</taxon>
    </lineage>
</organism>
<protein>
    <submittedName>
        <fullName evidence="4">Transposase</fullName>
    </submittedName>
</protein>
<name>A0A183GCA1_HELPZ</name>
<evidence type="ECO:0000256" key="1">
    <source>
        <dbReference type="SAM" id="MobiDB-lite"/>
    </source>
</evidence>
<dbReference type="EMBL" id="UZAH01031612">
    <property type="protein sequence ID" value="VDP16652.1"/>
    <property type="molecule type" value="Genomic_DNA"/>
</dbReference>
<dbReference type="AlphaFoldDB" id="A0A183GCA1"/>
<evidence type="ECO:0000313" key="4">
    <source>
        <dbReference type="WBParaSite" id="HPBE_0001978201-mRNA-1"/>
    </source>
</evidence>
<feature type="region of interest" description="Disordered" evidence="1">
    <location>
        <begin position="56"/>
        <end position="84"/>
    </location>
</feature>
<dbReference type="WBParaSite" id="HPBE_0001978201-mRNA-1">
    <property type="protein sequence ID" value="HPBE_0001978201-mRNA-1"/>
    <property type="gene ID" value="HPBE_0001978201"/>
</dbReference>
<gene>
    <name evidence="2" type="ORF">HPBE_LOCUS19781</name>
</gene>
<reference evidence="2 3" key="1">
    <citation type="submission" date="2018-11" db="EMBL/GenBank/DDBJ databases">
        <authorList>
            <consortium name="Pathogen Informatics"/>
        </authorList>
    </citation>
    <scope>NUCLEOTIDE SEQUENCE [LARGE SCALE GENOMIC DNA]</scope>
</reference>
<accession>A0A183GCA1</accession>
<evidence type="ECO:0000313" key="2">
    <source>
        <dbReference type="EMBL" id="VDP16652.1"/>
    </source>
</evidence>
<proteinExistence type="predicted"/>
<sequence length="105" mass="11857">MECADVMTANGYPPARRIDRYRVTVVNGNRTATLKSAKVRRHDDESLDDIAEMQGEKRKHVQNDERKAVDRRKKAAFASPERRSSVRFRSGCASNVRNSAHLVGS</sequence>
<reference evidence="4" key="2">
    <citation type="submission" date="2019-09" db="UniProtKB">
        <authorList>
            <consortium name="WormBaseParasite"/>
        </authorList>
    </citation>
    <scope>IDENTIFICATION</scope>
</reference>
<dbReference type="Proteomes" id="UP000050761">
    <property type="component" value="Unassembled WGS sequence"/>
</dbReference>
<evidence type="ECO:0000313" key="3">
    <source>
        <dbReference type="Proteomes" id="UP000050761"/>
    </source>
</evidence>
<accession>A0A3P8APP5</accession>